<evidence type="ECO:0000313" key="1">
    <source>
        <dbReference type="EMBL" id="KYN30466.1"/>
    </source>
</evidence>
<accession>A0A195EQL4</accession>
<dbReference type="AlphaFoldDB" id="A0A195EQL4"/>
<gene>
    <name evidence="1" type="ORF">ALC56_15162</name>
</gene>
<name>A0A195EQL4_9HYME</name>
<keyword evidence="2" id="KW-1185">Reference proteome</keyword>
<dbReference type="Proteomes" id="UP000078541">
    <property type="component" value="Unassembled WGS sequence"/>
</dbReference>
<organism evidence="1 2">
    <name type="scientific">Trachymyrmex septentrionalis</name>
    <dbReference type="NCBI Taxonomy" id="34720"/>
    <lineage>
        <taxon>Eukaryota</taxon>
        <taxon>Metazoa</taxon>
        <taxon>Ecdysozoa</taxon>
        <taxon>Arthropoda</taxon>
        <taxon>Hexapoda</taxon>
        <taxon>Insecta</taxon>
        <taxon>Pterygota</taxon>
        <taxon>Neoptera</taxon>
        <taxon>Endopterygota</taxon>
        <taxon>Hymenoptera</taxon>
        <taxon>Apocrita</taxon>
        <taxon>Aculeata</taxon>
        <taxon>Formicoidea</taxon>
        <taxon>Formicidae</taxon>
        <taxon>Myrmicinae</taxon>
        <taxon>Trachymyrmex</taxon>
    </lineage>
</organism>
<reference evidence="1 2" key="1">
    <citation type="submission" date="2016-03" db="EMBL/GenBank/DDBJ databases">
        <title>Trachymyrmex septentrionalis WGS genome.</title>
        <authorList>
            <person name="Nygaard S."/>
            <person name="Hu H."/>
            <person name="Boomsma J."/>
            <person name="Zhang G."/>
        </authorList>
    </citation>
    <scope>NUCLEOTIDE SEQUENCE [LARGE SCALE GENOMIC DNA]</scope>
    <source>
        <strain evidence="1">Tsep2-gDNA-1</strain>
        <tissue evidence="1">Whole body</tissue>
    </source>
</reference>
<evidence type="ECO:0000313" key="2">
    <source>
        <dbReference type="Proteomes" id="UP000078541"/>
    </source>
</evidence>
<dbReference type="EMBL" id="KQ982021">
    <property type="protein sequence ID" value="KYN30466.1"/>
    <property type="molecule type" value="Genomic_DNA"/>
</dbReference>
<protein>
    <submittedName>
        <fullName evidence="1">Uncharacterized protein</fullName>
    </submittedName>
</protein>
<proteinExistence type="predicted"/>
<sequence length="60" mass="7183">MERKRARLVEFASIVSKYASRAVFKYIVELSRNENTNEDVRFGFYEKWVKAMLPQPRPMV</sequence>